<dbReference type="EMBL" id="MUZQ01000227">
    <property type="protein sequence ID" value="OWK54747.1"/>
    <property type="molecule type" value="Genomic_DNA"/>
</dbReference>
<dbReference type="AlphaFoldDB" id="A0A218ULU0"/>
<keyword evidence="2" id="KW-1185">Reference proteome</keyword>
<reference evidence="1 2" key="1">
    <citation type="submission" date="2017-05" db="EMBL/GenBank/DDBJ databases">
        <title>Genome of assembly of the Bengalese finch, Lonchura striata domestica.</title>
        <authorList>
            <person name="Colquitt B.M."/>
            <person name="Brainard M.S."/>
        </authorList>
    </citation>
    <scope>NUCLEOTIDE SEQUENCE [LARGE SCALE GENOMIC DNA]</scope>
    <source>
        <strain evidence="1">White83orange57</strain>
    </source>
</reference>
<organism evidence="1 2">
    <name type="scientific">Lonchura striata</name>
    <name type="common">white-rumped munia</name>
    <dbReference type="NCBI Taxonomy" id="40157"/>
    <lineage>
        <taxon>Eukaryota</taxon>
        <taxon>Metazoa</taxon>
        <taxon>Chordata</taxon>
        <taxon>Craniata</taxon>
        <taxon>Vertebrata</taxon>
        <taxon>Euteleostomi</taxon>
        <taxon>Archelosauria</taxon>
        <taxon>Archosauria</taxon>
        <taxon>Dinosauria</taxon>
        <taxon>Saurischia</taxon>
        <taxon>Theropoda</taxon>
        <taxon>Coelurosauria</taxon>
        <taxon>Aves</taxon>
        <taxon>Neognathae</taxon>
        <taxon>Neoaves</taxon>
        <taxon>Telluraves</taxon>
        <taxon>Australaves</taxon>
        <taxon>Passeriformes</taxon>
        <taxon>Passeroidea</taxon>
        <taxon>Estrildidae</taxon>
        <taxon>Estrildinae</taxon>
        <taxon>Lonchura</taxon>
    </lineage>
</organism>
<proteinExistence type="predicted"/>
<evidence type="ECO:0000313" key="2">
    <source>
        <dbReference type="Proteomes" id="UP000197619"/>
    </source>
</evidence>
<sequence>MDQDSCHYLLHPRGHHSVCHPGPHPVPRLLQVGARGPADAARAPGAALHLPAVPADPTAAPVHHALQPPLQTRGEEEKEVACSGSRTHHTCAAFGSSGTNVSLVLAAVALPRALAAARKNGIGWSARPCFDHTQLWQGPGQPGVGSVQGLSPRKMSFNPLMCNCEGTRTHTHTHTHSVTLCSSYCSSKVPFPKMTVWKPLK</sequence>
<evidence type="ECO:0000313" key="1">
    <source>
        <dbReference type="EMBL" id="OWK54747.1"/>
    </source>
</evidence>
<gene>
    <name evidence="1" type="ORF">RLOC_00010983</name>
</gene>
<comment type="caution">
    <text evidence="1">The sequence shown here is derived from an EMBL/GenBank/DDBJ whole genome shotgun (WGS) entry which is preliminary data.</text>
</comment>
<accession>A0A218ULU0</accession>
<name>A0A218ULU0_9PASE</name>
<protein>
    <submittedName>
        <fullName evidence="1">Uncharacterized protein</fullName>
    </submittedName>
</protein>
<dbReference type="Proteomes" id="UP000197619">
    <property type="component" value="Unassembled WGS sequence"/>
</dbReference>